<keyword evidence="1" id="KW-0802">TPR repeat</keyword>
<dbReference type="Pfam" id="PF13181">
    <property type="entry name" value="TPR_8"/>
    <property type="match status" value="1"/>
</dbReference>
<dbReference type="PROSITE" id="PS50005">
    <property type="entry name" value="TPR"/>
    <property type="match status" value="1"/>
</dbReference>
<feature type="repeat" description="TPR" evidence="1">
    <location>
        <begin position="134"/>
        <end position="167"/>
    </location>
</feature>
<dbReference type="AlphaFoldDB" id="A0A1F5YGL6"/>
<proteinExistence type="predicted"/>
<evidence type="ECO:0000313" key="2">
    <source>
        <dbReference type="EMBL" id="OGF99327.1"/>
    </source>
</evidence>
<protein>
    <submittedName>
        <fullName evidence="2">Uncharacterized protein</fullName>
    </submittedName>
</protein>
<dbReference type="SMART" id="SM00028">
    <property type="entry name" value="TPR"/>
    <property type="match status" value="4"/>
</dbReference>
<reference evidence="2 3" key="1">
    <citation type="journal article" date="2016" name="Nat. Commun.">
        <title>Thousands of microbial genomes shed light on interconnected biogeochemical processes in an aquifer system.</title>
        <authorList>
            <person name="Anantharaman K."/>
            <person name="Brown C.T."/>
            <person name="Hug L.A."/>
            <person name="Sharon I."/>
            <person name="Castelle C.J."/>
            <person name="Probst A.J."/>
            <person name="Thomas B.C."/>
            <person name="Singh A."/>
            <person name="Wilkins M.J."/>
            <person name="Karaoz U."/>
            <person name="Brodie E.L."/>
            <person name="Williams K.H."/>
            <person name="Hubbard S.S."/>
            <person name="Banfield J.F."/>
        </authorList>
    </citation>
    <scope>NUCLEOTIDE SEQUENCE [LARGE SCALE GENOMIC DNA]</scope>
</reference>
<dbReference type="Pfam" id="PF13174">
    <property type="entry name" value="TPR_6"/>
    <property type="match status" value="1"/>
</dbReference>
<comment type="caution">
    <text evidence="2">The sequence shown here is derived from an EMBL/GenBank/DDBJ whole genome shotgun (WGS) entry which is preliminary data.</text>
</comment>
<dbReference type="SUPFAM" id="SSF48452">
    <property type="entry name" value="TPR-like"/>
    <property type="match status" value="2"/>
</dbReference>
<name>A0A1F5YGL6_9BACT</name>
<dbReference type="EMBL" id="MFIV01000028">
    <property type="protein sequence ID" value="OGF99327.1"/>
    <property type="molecule type" value="Genomic_DNA"/>
</dbReference>
<dbReference type="InterPro" id="IPR011990">
    <property type="entry name" value="TPR-like_helical_dom_sf"/>
</dbReference>
<dbReference type="PROSITE" id="PS51257">
    <property type="entry name" value="PROKAR_LIPOPROTEIN"/>
    <property type="match status" value="1"/>
</dbReference>
<sequence length="309" mass="36027">MLSNRVKRSIIAIFLASAASCGNVNPNNEERGDRYYRKGYYDDSLAEYLMAQKVRGVSSALLRKIGKVYVMKGDFPQAKLYFDRYFGTRDSTPDAEVLLDYLQIAVDRGSAGDTTTMVHALEEILRIDPAYNLGRYYFDLGEFYYSQPDYRKAVAYFLRGLPLDVELENRSAYLFHLALSYEKLEDNFDAFLYFDQFMTLYPDNPDLEQARWHRGSCGYPLAQQMYREGELEQAFFYLGQIISAGQPQHLVDDAYFLQGEILLSDGRPEEAKLAYRQVLKLNRYYYKEKIAEQARKRIEEIDFKQKDTN</sequence>
<accession>A0A1F5YGL6</accession>
<organism evidence="2 3">
    <name type="scientific">Candidatus Glassbacteria bacterium GWA2_58_10</name>
    <dbReference type="NCBI Taxonomy" id="1817865"/>
    <lineage>
        <taxon>Bacteria</taxon>
        <taxon>Candidatus Glassiibacteriota</taxon>
    </lineage>
</organism>
<dbReference type="InterPro" id="IPR019734">
    <property type="entry name" value="TPR_rpt"/>
</dbReference>
<gene>
    <name evidence="2" type="ORF">A2Z86_04265</name>
</gene>
<dbReference type="Gene3D" id="1.25.40.10">
    <property type="entry name" value="Tetratricopeptide repeat domain"/>
    <property type="match status" value="2"/>
</dbReference>
<evidence type="ECO:0000313" key="3">
    <source>
        <dbReference type="Proteomes" id="UP000176992"/>
    </source>
</evidence>
<dbReference type="Proteomes" id="UP000176992">
    <property type="component" value="Unassembled WGS sequence"/>
</dbReference>
<evidence type="ECO:0000256" key="1">
    <source>
        <dbReference type="PROSITE-ProRule" id="PRU00339"/>
    </source>
</evidence>